<dbReference type="Pfam" id="PF02687">
    <property type="entry name" value="FtsX"/>
    <property type="match status" value="1"/>
</dbReference>
<reference evidence="13 14" key="2">
    <citation type="journal article" date="2018" name="Nat. Biotechnol.">
        <title>A standardized bacterial taxonomy based on genome phylogeny substantially revises the tree of life.</title>
        <authorList>
            <person name="Parks D.H."/>
            <person name="Chuvochina M."/>
            <person name="Waite D.W."/>
            <person name="Rinke C."/>
            <person name="Skarshewski A."/>
            <person name="Chaumeil P.A."/>
            <person name="Hugenholtz P."/>
        </authorList>
    </citation>
    <scope>NUCLEOTIDE SEQUENCE [LARGE SCALE GENOMIC DNA]</scope>
    <source>
        <strain evidence="10">UBA10378</strain>
        <strain evidence="9">UBA8557</strain>
    </source>
</reference>
<feature type="domain" description="MacB-like periplasmic core" evidence="8">
    <location>
        <begin position="20"/>
        <end position="208"/>
    </location>
</feature>
<dbReference type="InterPro" id="IPR025857">
    <property type="entry name" value="MacB_PCD"/>
</dbReference>
<dbReference type="PANTHER" id="PTHR43738">
    <property type="entry name" value="ABC TRANSPORTER, MEMBRANE PROTEIN"/>
    <property type="match status" value="1"/>
</dbReference>
<dbReference type="eggNOG" id="COG0577">
    <property type="taxonomic scope" value="Bacteria"/>
</dbReference>
<dbReference type="RefSeq" id="WP_035547482.1">
    <property type="nucleotide sequence ID" value="NZ_AWFH01000001.1"/>
</dbReference>
<evidence type="ECO:0000256" key="6">
    <source>
        <dbReference type="SAM" id="Phobius"/>
    </source>
</evidence>
<evidence type="ECO:0000313" key="10">
    <source>
        <dbReference type="EMBL" id="HBQ47940.1"/>
    </source>
</evidence>
<dbReference type="InterPro" id="IPR051125">
    <property type="entry name" value="ABC-4/HrtB_transporter"/>
</dbReference>
<protein>
    <submittedName>
        <fullName evidence="11">Peptide ABC transporter permease</fullName>
    </submittedName>
</protein>
<feature type="domain" description="ABC3 transporter permease C-terminal" evidence="7">
    <location>
        <begin position="295"/>
        <end position="413"/>
    </location>
</feature>
<dbReference type="EMBL" id="DOGS01000071">
    <property type="protein sequence ID" value="HBQ47940.1"/>
    <property type="molecule type" value="Genomic_DNA"/>
</dbReference>
<dbReference type="EMBL" id="AWFH01000001">
    <property type="protein sequence ID" value="KCZ65178.1"/>
    <property type="molecule type" value="Genomic_DNA"/>
</dbReference>
<dbReference type="Pfam" id="PF12704">
    <property type="entry name" value="MacB_PCD"/>
    <property type="match status" value="1"/>
</dbReference>
<keyword evidence="2" id="KW-1003">Cell membrane</keyword>
<comment type="subcellular location">
    <subcellularLocation>
        <location evidence="1">Cell membrane</location>
        <topology evidence="1">Multi-pass membrane protein</topology>
    </subcellularLocation>
</comment>
<evidence type="ECO:0000256" key="3">
    <source>
        <dbReference type="ARBA" id="ARBA00022692"/>
    </source>
</evidence>
<dbReference type="STRING" id="1280948.HY36_01995"/>
<comment type="caution">
    <text evidence="11">The sequence shown here is derived from an EMBL/GenBank/DDBJ whole genome shotgun (WGS) entry which is preliminary data.</text>
</comment>
<dbReference type="PANTHER" id="PTHR43738:SF2">
    <property type="entry name" value="ABC TRANSPORTER PERMEASE"/>
    <property type="match status" value="1"/>
</dbReference>
<dbReference type="InterPro" id="IPR003838">
    <property type="entry name" value="ABC3_permease_C"/>
</dbReference>
<evidence type="ECO:0000256" key="5">
    <source>
        <dbReference type="ARBA" id="ARBA00023136"/>
    </source>
</evidence>
<dbReference type="GO" id="GO:0005886">
    <property type="term" value="C:plasma membrane"/>
    <property type="evidence" value="ECO:0007669"/>
    <property type="project" value="UniProtKB-SubCell"/>
</dbReference>
<dbReference type="OrthoDB" id="9784014at2"/>
<sequence length="422" mass="44942">MSAILSLAWKSLMNRKGSVLLTLLAVALSVALFLGVDKARTGAREGFGNTISGTELIVGAPTGSVNLLLYSVFRMGSATAEISWPTYQQIANRPDVDWAVPISLGDSHRGFRVMGTTTEYFDHYKYGRQQDLTLAEGARFDDLFDAVIGADVARELGYDIGSPMILSHGLGQADFGSGHDNRPFRVSGILAPTGTPVDQTVHVSLEAITAIHVGWETGAKNPLADTISEETIRSFDLTPKTVTAIFLGLERKGTILTTRREINTNRGEPLMAIIPSQALAELWSVTAIAERALLAVSIFVIAVGVVSILTSILTSLNERRREMSILRAVGARPGHIFTLLVLEAGLVGFLGALVGIILIHALLLVAGPMVAERFGISLIGTGLGLTDLYTLLAVTGAALLAGAIPAWMAFRRSLADGLSIRV</sequence>
<evidence type="ECO:0000313" key="13">
    <source>
        <dbReference type="Proteomes" id="UP000259173"/>
    </source>
</evidence>
<name>A0A059EBZ9_9PROT</name>
<evidence type="ECO:0000256" key="2">
    <source>
        <dbReference type="ARBA" id="ARBA00022475"/>
    </source>
</evidence>
<keyword evidence="3 6" id="KW-0812">Transmembrane</keyword>
<dbReference type="Proteomes" id="UP000259173">
    <property type="component" value="Unassembled WGS sequence"/>
</dbReference>
<keyword evidence="5 6" id="KW-0472">Membrane</keyword>
<accession>A0A059EBZ9</accession>
<dbReference type="Proteomes" id="UP000024547">
    <property type="component" value="Unassembled WGS sequence"/>
</dbReference>
<evidence type="ECO:0000256" key="4">
    <source>
        <dbReference type="ARBA" id="ARBA00022989"/>
    </source>
</evidence>
<keyword evidence="4 6" id="KW-1133">Transmembrane helix</keyword>
<reference evidence="11 12" key="1">
    <citation type="journal article" date="2014" name="Antonie Van Leeuwenhoek">
        <title>Hyphomonas beringensis sp. nov. and Hyphomonas chukchiensis sp. nov., isolated from surface seawater of the Bering Sea and Chukchi Sea.</title>
        <authorList>
            <person name="Li C."/>
            <person name="Lai Q."/>
            <person name="Li G."/>
            <person name="Dong C."/>
            <person name="Wang J."/>
            <person name="Liao Y."/>
            <person name="Shao Z."/>
        </authorList>
    </citation>
    <scope>NUCLEOTIDE SEQUENCE [LARGE SCALE GENOMIC DNA]</scope>
    <source>
        <strain evidence="11 12">22II1-22F38</strain>
    </source>
</reference>
<evidence type="ECO:0000259" key="8">
    <source>
        <dbReference type="Pfam" id="PF12704"/>
    </source>
</evidence>
<feature type="transmembrane region" description="Helical" evidence="6">
    <location>
        <begin position="337"/>
        <end position="368"/>
    </location>
</feature>
<evidence type="ECO:0000259" key="7">
    <source>
        <dbReference type="Pfam" id="PF02687"/>
    </source>
</evidence>
<gene>
    <name evidence="9" type="ORF">DCG65_10280</name>
    <name evidence="10" type="ORF">DD728_03485</name>
    <name evidence="11" type="ORF">HY36_01995</name>
</gene>
<feature type="transmembrane region" description="Helical" evidence="6">
    <location>
        <begin position="388"/>
        <end position="410"/>
    </location>
</feature>
<feature type="transmembrane region" description="Helical" evidence="6">
    <location>
        <begin position="292"/>
        <end position="316"/>
    </location>
</feature>
<organism evidence="11 12">
    <name type="scientific">Hyphomonas atlantica</name>
    <dbReference type="NCBI Taxonomy" id="1280948"/>
    <lineage>
        <taxon>Bacteria</taxon>
        <taxon>Pseudomonadati</taxon>
        <taxon>Pseudomonadota</taxon>
        <taxon>Alphaproteobacteria</taxon>
        <taxon>Hyphomonadales</taxon>
        <taxon>Hyphomonadaceae</taxon>
        <taxon>Hyphomonas</taxon>
    </lineage>
</organism>
<keyword evidence="12" id="KW-1185">Reference proteome</keyword>
<evidence type="ECO:0000313" key="11">
    <source>
        <dbReference type="EMBL" id="KCZ65178.1"/>
    </source>
</evidence>
<evidence type="ECO:0000256" key="1">
    <source>
        <dbReference type="ARBA" id="ARBA00004651"/>
    </source>
</evidence>
<dbReference type="PATRIC" id="fig|1280948.3.peg.393"/>
<dbReference type="EMBL" id="DMBR01000310">
    <property type="protein sequence ID" value="HAE94939.1"/>
    <property type="molecule type" value="Genomic_DNA"/>
</dbReference>
<evidence type="ECO:0000313" key="14">
    <source>
        <dbReference type="Proteomes" id="UP000263957"/>
    </source>
</evidence>
<proteinExistence type="predicted"/>
<dbReference type="Proteomes" id="UP000263957">
    <property type="component" value="Unassembled WGS sequence"/>
</dbReference>
<evidence type="ECO:0000313" key="12">
    <source>
        <dbReference type="Proteomes" id="UP000024547"/>
    </source>
</evidence>
<evidence type="ECO:0000313" key="9">
    <source>
        <dbReference type="EMBL" id="HAE94939.1"/>
    </source>
</evidence>
<dbReference type="AlphaFoldDB" id="A0A059EBZ9"/>